<dbReference type="SUPFAM" id="SSF49503">
    <property type="entry name" value="Cupredoxins"/>
    <property type="match status" value="3"/>
</dbReference>
<evidence type="ECO:0000256" key="2">
    <source>
        <dbReference type="ARBA" id="ARBA00010609"/>
    </source>
</evidence>
<dbReference type="CDD" id="cd13877">
    <property type="entry name" value="CuRO_2_Fet3p_like"/>
    <property type="match status" value="1"/>
</dbReference>
<dbReference type="FunFam" id="2.60.40.420:FF:000024">
    <property type="entry name" value="FET5p Multicopper oxidase"/>
    <property type="match status" value="1"/>
</dbReference>
<keyword evidence="3" id="KW-0408">Iron</keyword>
<dbReference type="InterPro" id="IPR044130">
    <property type="entry name" value="CuRO_2_Fet3-like"/>
</dbReference>
<dbReference type="PANTHER" id="PTHR11709">
    <property type="entry name" value="MULTI-COPPER OXIDASE"/>
    <property type="match status" value="1"/>
</dbReference>
<dbReference type="GO" id="GO:0010106">
    <property type="term" value="P:cellular response to iron ion starvation"/>
    <property type="evidence" value="ECO:0007669"/>
    <property type="project" value="TreeGrafter"/>
</dbReference>
<evidence type="ECO:0000256" key="1">
    <source>
        <dbReference type="ARBA" id="ARBA00001935"/>
    </source>
</evidence>
<dbReference type="GO" id="GO:0004322">
    <property type="term" value="F:ferroxidase activity"/>
    <property type="evidence" value="ECO:0007669"/>
    <property type="project" value="TreeGrafter"/>
</dbReference>
<dbReference type="Pfam" id="PF07731">
    <property type="entry name" value="Cu-oxidase_2"/>
    <property type="match status" value="1"/>
</dbReference>
<dbReference type="InterPro" id="IPR008972">
    <property type="entry name" value="Cupredoxin"/>
</dbReference>
<gene>
    <name evidence="13" type="ORF">DAPK24_027030</name>
</gene>
<dbReference type="InterPro" id="IPR011706">
    <property type="entry name" value="Cu-oxidase_C"/>
</dbReference>
<dbReference type="GO" id="GO:0033573">
    <property type="term" value="C:high-affinity iron permease complex"/>
    <property type="evidence" value="ECO:0007669"/>
    <property type="project" value="TreeGrafter"/>
</dbReference>
<keyword evidence="8" id="KW-0472">Membrane</keyword>
<name>A0AAV5R3M0_PICKL</name>
<dbReference type="InterPro" id="IPR002355">
    <property type="entry name" value="Cu_oxidase_Cu_BS"/>
</dbReference>
<dbReference type="Gene3D" id="2.60.40.420">
    <property type="entry name" value="Cupredoxins - blue copper proteins"/>
    <property type="match status" value="3"/>
</dbReference>
<evidence type="ECO:0000259" key="10">
    <source>
        <dbReference type="Pfam" id="PF00394"/>
    </source>
</evidence>
<keyword evidence="4" id="KW-0479">Metal-binding</keyword>
<evidence type="ECO:0000256" key="4">
    <source>
        <dbReference type="ARBA" id="ARBA00022723"/>
    </source>
</evidence>
<keyword evidence="8" id="KW-1133">Transmembrane helix</keyword>
<evidence type="ECO:0000256" key="6">
    <source>
        <dbReference type="ARBA" id="ARBA00023002"/>
    </source>
</evidence>
<keyword evidence="8" id="KW-0812">Transmembrane</keyword>
<feature type="domain" description="Plastocyanin-like" evidence="10">
    <location>
        <begin position="164"/>
        <end position="273"/>
    </location>
</feature>
<dbReference type="PROSITE" id="PS00080">
    <property type="entry name" value="MULTICOPPER_OXIDASE2"/>
    <property type="match status" value="1"/>
</dbReference>
<organism evidence="13 14">
    <name type="scientific">Pichia kluyveri</name>
    <name type="common">Yeast</name>
    <dbReference type="NCBI Taxonomy" id="36015"/>
    <lineage>
        <taxon>Eukaryota</taxon>
        <taxon>Fungi</taxon>
        <taxon>Dikarya</taxon>
        <taxon>Ascomycota</taxon>
        <taxon>Saccharomycotina</taxon>
        <taxon>Pichiomycetes</taxon>
        <taxon>Pichiales</taxon>
        <taxon>Pichiaceae</taxon>
        <taxon>Pichia</taxon>
    </lineage>
</organism>
<feature type="chain" id="PRO_5043630073" evidence="9">
    <location>
        <begin position="23"/>
        <end position="648"/>
    </location>
</feature>
<keyword evidence="3" id="KW-0406">Ion transport</keyword>
<feature type="domain" description="Plastocyanin-like" evidence="11">
    <location>
        <begin position="374"/>
        <end position="511"/>
    </location>
</feature>
<comment type="similarity">
    <text evidence="2">Belongs to the multicopper oxidase family.</text>
</comment>
<dbReference type="GO" id="GO:0033215">
    <property type="term" value="P:reductive iron assimilation"/>
    <property type="evidence" value="ECO:0007669"/>
    <property type="project" value="TreeGrafter"/>
</dbReference>
<dbReference type="Proteomes" id="UP001378960">
    <property type="component" value="Unassembled WGS sequence"/>
</dbReference>
<reference evidence="13 14" key="1">
    <citation type="journal article" date="2023" name="Elife">
        <title>Identification of key yeast species and microbe-microbe interactions impacting larval growth of Drosophila in the wild.</title>
        <authorList>
            <person name="Mure A."/>
            <person name="Sugiura Y."/>
            <person name="Maeda R."/>
            <person name="Honda K."/>
            <person name="Sakurai N."/>
            <person name="Takahashi Y."/>
            <person name="Watada M."/>
            <person name="Katoh T."/>
            <person name="Gotoh A."/>
            <person name="Gotoh Y."/>
            <person name="Taniguchi I."/>
            <person name="Nakamura K."/>
            <person name="Hayashi T."/>
            <person name="Katayama T."/>
            <person name="Uemura T."/>
            <person name="Hattori Y."/>
        </authorList>
    </citation>
    <scope>NUCLEOTIDE SEQUENCE [LARGE SCALE GENOMIC DNA]</scope>
    <source>
        <strain evidence="13 14">PK-24</strain>
    </source>
</reference>
<dbReference type="PROSITE" id="PS00079">
    <property type="entry name" value="MULTICOPPER_OXIDASE1"/>
    <property type="match status" value="2"/>
</dbReference>
<dbReference type="AlphaFoldDB" id="A0AAV5R3M0"/>
<dbReference type="InterPro" id="IPR011707">
    <property type="entry name" value="Cu-oxidase-like_N"/>
</dbReference>
<dbReference type="InterPro" id="IPR033138">
    <property type="entry name" value="Cu_oxidase_CS"/>
</dbReference>
<dbReference type="PANTHER" id="PTHR11709:SF361">
    <property type="entry name" value="IRON TRANSPORT MULTICOPPER OXIDASE FET3"/>
    <property type="match status" value="1"/>
</dbReference>
<dbReference type="CDD" id="cd13851">
    <property type="entry name" value="CuRO_1_Fet3p"/>
    <property type="match status" value="1"/>
</dbReference>
<evidence type="ECO:0000313" key="13">
    <source>
        <dbReference type="EMBL" id="GMM46128.1"/>
    </source>
</evidence>
<sequence length="648" mass="73435">MIFHLSVSSIWIFYTLLSVVFADTSAAKIHDLYYRVEYINANPDGVMERQVISFNGSWPLPTIEVDVGDRVRLHLINGLEDATTSLHFHGLKMKGVNHMDGPVGVTQCPISAGDSMVYDFIVEQSGTFWYHSHSGSQYSDGLRGLFIVHDAEKENNYKFDHELFWSISDWYHLPSSALVERQLTRYNPTGAEPVPQNILFNDSRNVTVNIDYDTTYLIRIANIGIMVSQYFSIPGYEFDVIEIDGVYTKPQTTEMIYLTVGQRASILLRTKSKEDATSNIAIITSIDSSMLDVVPDDLELNSINYMKYDEKLPLPEMPKWVNEPDDFEPLDDLTLIPYIPRPLLTDPDYRIELVLHMENLGDGVNYAFFNNNTYVAPKVPTLLTVLSAPQALKKDARIYGSNTNSFVLNAGEVIEIVVNNEDDNKHPMHMHGHQFQVVSRSESFEEPVHYNPDDPNLKLPEFPTMRDTVLVEGNGYLVLRFTANNPGVWFFHCHLDFHLEQGLAVTLIEAPDLIDITLPEEQIDMCKRSNVSYKGNAAGNHHDFLNLKGENKQPEPLPEGFTLKGYIALAVCTAVALFGLWSIYEFGMRDVTETETDKILIEQRVTQNYIEELEKLKLNSGSSSIESVNELNDLIAEVTLLNRKLSTL</sequence>
<evidence type="ECO:0000259" key="12">
    <source>
        <dbReference type="Pfam" id="PF07732"/>
    </source>
</evidence>
<keyword evidence="3" id="KW-0813">Transport</keyword>
<keyword evidence="5 9" id="KW-0732">Signal</keyword>
<evidence type="ECO:0000256" key="7">
    <source>
        <dbReference type="ARBA" id="ARBA00023008"/>
    </source>
</evidence>
<comment type="caution">
    <text evidence="13">The sequence shown here is derived from an EMBL/GenBank/DDBJ whole genome shotgun (WGS) entry which is preliminary data.</text>
</comment>
<evidence type="ECO:0000313" key="14">
    <source>
        <dbReference type="Proteomes" id="UP001378960"/>
    </source>
</evidence>
<feature type="transmembrane region" description="Helical" evidence="8">
    <location>
        <begin position="565"/>
        <end position="584"/>
    </location>
</feature>
<dbReference type="Pfam" id="PF07732">
    <property type="entry name" value="Cu-oxidase_3"/>
    <property type="match status" value="1"/>
</dbReference>
<dbReference type="Pfam" id="PF00394">
    <property type="entry name" value="Cu-oxidase"/>
    <property type="match status" value="1"/>
</dbReference>
<keyword evidence="3" id="KW-0410">Iron transport</keyword>
<keyword evidence="7" id="KW-0186">Copper</keyword>
<dbReference type="InterPro" id="IPR045087">
    <property type="entry name" value="Cu-oxidase_fam"/>
</dbReference>
<feature type="domain" description="Plastocyanin-like" evidence="12">
    <location>
        <begin position="36"/>
        <end position="152"/>
    </location>
</feature>
<dbReference type="EMBL" id="BTGB01000003">
    <property type="protein sequence ID" value="GMM46128.1"/>
    <property type="molecule type" value="Genomic_DNA"/>
</dbReference>
<evidence type="ECO:0000259" key="11">
    <source>
        <dbReference type="Pfam" id="PF07731"/>
    </source>
</evidence>
<proteinExistence type="inferred from homology"/>
<evidence type="ECO:0000256" key="3">
    <source>
        <dbReference type="ARBA" id="ARBA00022496"/>
    </source>
</evidence>
<dbReference type="CDD" id="cd13899">
    <property type="entry name" value="CuRO_3_Fet3p"/>
    <property type="match status" value="1"/>
</dbReference>
<keyword evidence="14" id="KW-1185">Reference proteome</keyword>
<evidence type="ECO:0000256" key="9">
    <source>
        <dbReference type="SAM" id="SignalP"/>
    </source>
</evidence>
<comment type="cofactor">
    <cofactor evidence="1">
        <name>Cu cation</name>
        <dbReference type="ChEBI" id="CHEBI:23378"/>
    </cofactor>
</comment>
<evidence type="ECO:0000256" key="5">
    <source>
        <dbReference type="ARBA" id="ARBA00022729"/>
    </source>
</evidence>
<protein>
    <submittedName>
        <fullName evidence="13">Oxidoreductase</fullName>
    </submittedName>
</protein>
<accession>A0AAV5R3M0</accession>
<dbReference type="InterPro" id="IPR001117">
    <property type="entry name" value="Cu-oxidase_2nd"/>
</dbReference>
<keyword evidence="6" id="KW-0560">Oxidoreductase</keyword>
<dbReference type="GO" id="GO:0005507">
    <property type="term" value="F:copper ion binding"/>
    <property type="evidence" value="ECO:0007669"/>
    <property type="project" value="InterPro"/>
</dbReference>
<evidence type="ECO:0000256" key="8">
    <source>
        <dbReference type="SAM" id="Phobius"/>
    </source>
</evidence>
<feature type="signal peptide" evidence="9">
    <location>
        <begin position="1"/>
        <end position="22"/>
    </location>
</feature>